<reference evidence="2 3" key="1">
    <citation type="submission" date="2018-11" db="EMBL/GenBank/DDBJ databases">
        <authorList>
            <person name="Li F."/>
        </authorList>
    </citation>
    <scope>NUCLEOTIDE SEQUENCE [LARGE SCALE GENOMIC DNA]</scope>
    <source>
        <strain evidence="2 3">Gsoil 818</strain>
    </source>
</reference>
<comment type="caution">
    <text evidence="2">The sequence shown here is derived from an EMBL/GenBank/DDBJ whole genome shotgun (WGS) entry which is preliminary data.</text>
</comment>
<evidence type="ECO:0000313" key="3">
    <source>
        <dbReference type="Proteomes" id="UP000279994"/>
    </source>
</evidence>
<dbReference type="Proteomes" id="UP000279994">
    <property type="component" value="Unassembled WGS sequence"/>
</dbReference>
<sequence>MVRTVDSRRDRPSGRGLGLARSVRLFRSFLTEQTDPDGFYRLIADDAVDLVSAHVDLSGLTVADFGGGPGFYSEAFRSAGARTVLVDADLDEIRLHGRRTPGSVVGLAEQSPLADGVVDVAFSSNLLEHVPDLGAVADQIVRVVRPGGIAVLSYTIWLGPWGGHETSPWHLLGGHRAARRYERKHGKPPKNLYGRSMYAASVRDGLRWLRRRPDLEVLDLRPRYLPGWTSVLLRVPFLRELLTWNLWIVVRKRER</sequence>
<dbReference type="OrthoDB" id="3206826at2"/>
<keyword evidence="3" id="KW-1185">Reference proteome</keyword>
<dbReference type="Gene3D" id="3.40.50.150">
    <property type="entry name" value="Vaccinia Virus protein VP39"/>
    <property type="match status" value="1"/>
</dbReference>
<protein>
    <submittedName>
        <fullName evidence="2">Class I SAM-dependent methyltransferase</fullName>
    </submittedName>
</protein>
<keyword evidence="2" id="KW-0808">Transferase</keyword>
<proteinExistence type="predicted"/>
<dbReference type="CDD" id="cd02440">
    <property type="entry name" value="AdoMet_MTases"/>
    <property type="match status" value="1"/>
</dbReference>
<dbReference type="AlphaFoldDB" id="A0A3N0GUA3"/>
<accession>A0A3N0GUA3</accession>
<keyword evidence="2" id="KW-0489">Methyltransferase</keyword>
<organism evidence="2 3">
    <name type="scientific">Nocardioides pocheonensis</name>
    <dbReference type="NCBI Taxonomy" id="661485"/>
    <lineage>
        <taxon>Bacteria</taxon>
        <taxon>Bacillati</taxon>
        <taxon>Actinomycetota</taxon>
        <taxon>Actinomycetes</taxon>
        <taxon>Propionibacteriales</taxon>
        <taxon>Nocardioidaceae</taxon>
        <taxon>Nocardioides</taxon>
    </lineage>
</organism>
<gene>
    <name evidence="2" type="ORF">EFL26_07730</name>
</gene>
<dbReference type="RefSeq" id="WP_123222287.1">
    <property type="nucleotide sequence ID" value="NZ_RJSF01000019.1"/>
</dbReference>
<feature type="domain" description="Methyltransferase type 11" evidence="1">
    <location>
        <begin position="64"/>
        <end position="151"/>
    </location>
</feature>
<name>A0A3N0GUA3_9ACTN</name>
<dbReference type="Pfam" id="PF08241">
    <property type="entry name" value="Methyltransf_11"/>
    <property type="match status" value="1"/>
</dbReference>
<dbReference type="SUPFAM" id="SSF53335">
    <property type="entry name" value="S-adenosyl-L-methionine-dependent methyltransferases"/>
    <property type="match status" value="1"/>
</dbReference>
<evidence type="ECO:0000313" key="2">
    <source>
        <dbReference type="EMBL" id="RNM16034.1"/>
    </source>
</evidence>
<dbReference type="GO" id="GO:0008757">
    <property type="term" value="F:S-adenosylmethionine-dependent methyltransferase activity"/>
    <property type="evidence" value="ECO:0007669"/>
    <property type="project" value="InterPro"/>
</dbReference>
<dbReference type="InterPro" id="IPR013216">
    <property type="entry name" value="Methyltransf_11"/>
</dbReference>
<evidence type="ECO:0000259" key="1">
    <source>
        <dbReference type="Pfam" id="PF08241"/>
    </source>
</evidence>
<dbReference type="GO" id="GO:0032259">
    <property type="term" value="P:methylation"/>
    <property type="evidence" value="ECO:0007669"/>
    <property type="project" value="UniProtKB-KW"/>
</dbReference>
<dbReference type="InterPro" id="IPR029063">
    <property type="entry name" value="SAM-dependent_MTases_sf"/>
</dbReference>
<dbReference type="EMBL" id="RJSF01000019">
    <property type="protein sequence ID" value="RNM16034.1"/>
    <property type="molecule type" value="Genomic_DNA"/>
</dbReference>